<name>A0A1Y0LFR0_TATCI</name>
<dbReference type="InterPro" id="IPR036390">
    <property type="entry name" value="WH_DNA-bd_sf"/>
</dbReference>
<dbReference type="SMART" id="SM01134">
    <property type="entry name" value="DeoRC"/>
    <property type="match status" value="1"/>
</dbReference>
<protein>
    <submittedName>
        <fullName evidence="5">Alkaline phosphatase</fullName>
    </submittedName>
</protein>
<keyword evidence="1" id="KW-0805">Transcription regulation</keyword>
<dbReference type="InterPro" id="IPR018356">
    <property type="entry name" value="Tscrpt_reg_HTH_DeoR_CS"/>
</dbReference>
<dbReference type="InterPro" id="IPR037171">
    <property type="entry name" value="NagB/RpiA_transferase-like"/>
</dbReference>
<accession>A0A1Y0LFR0</accession>
<evidence type="ECO:0000313" key="6">
    <source>
        <dbReference type="EMBL" id="ARU96921.1"/>
    </source>
</evidence>
<feature type="domain" description="HTH deoR-type" evidence="4">
    <location>
        <begin position="7"/>
        <end position="62"/>
    </location>
</feature>
<dbReference type="InterPro" id="IPR014036">
    <property type="entry name" value="DeoR-like_C"/>
</dbReference>
<reference evidence="7 8" key="1">
    <citation type="submission" date="2016-05" db="EMBL/GenBank/DDBJ databases">
        <title>Complete genome sequence of two 2,5-diketo-D-glunonic acid producing strain Tatumella citrea.</title>
        <authorList>
            <person name="Duan C."/>
            <person name="Yang J."/>
            <person name="Yang S."/>
        </authorList>
    </citation>
    <scope>NUCLEOTIDE SEQUENCE [LARGE SCALE GENOMIC DNA]</scope>
    <source>
        <strain evidence="6 7">ATCC 39140</strain>
        <strain evidence="5 8">DSM 13699</strain>
    </source>
</reference>
<dbReference type="RefSeq" id="WP_087487273.1">
    <property type="nucleotide sequence ID" value="NZ_CP015579.1"/>
</dbReference>
<dbReference type="EMBL" id="CP015581">
    <property type="protein sequence ID" value="ARU96921.1"/>
    <property type="molecule type" value="Genomic_DNA"/>
</dbReference>
<dbReference type="Proteomes" id="UP000195729">
    <property type="component" value="Chromosome"/>
</dbReference>
<sequence length="270" mass="30387">MAIALTANERRDFIYRYVHENQIALYDALASLMNVSHMTIRRDVQILEREGKVQRVNGGIRLSELLHQELPYQEKSYLNHKLKKELGKRAMQRISEGTIIYLDAGTTTFEIACCIPANFHLTVVTNDFSISQLLMSNPAIDLYHVGGRVDKRNLSCVGLSAANFIKALNIDLAFLSASSWDLVHGISTPYEGKAVVKQTVISVSNKNILVSDSSKYGKYGFYTVCPLTTMDEIITDSISGECKQSLLEITSPKVTFIDIFQEGSYYERRK</sequence>
<dbReference type="KEGG" id="tci:A7K98_03170"/>
<dbReference type="SUPFAM" id="SSF100950">
    <property type="entry name" value="NagB/RpiA/CoA transferase-like"/>
    <property type="match status" value="1"/>
</dbReference>
<dbReference type="Gene3D" id="3.40.50.1360">
    <property type="match status" value="1"/>
</dbReference>
<keyword evidence="7" id="KW-1185">Reference proteome</keyword>
<dbReference type="OrthoDB" id="5685843at2"/>
<evidence type="ECO:0000313" key="7">
    <source>
        <dbReference type="Proteomes" id="UP000195729"/>
    </source>
</evidence>
<dbReference type="InterPro" id="IPR050313">
    <property type="entry name" value="Carb_Metab_HTH_regulators"/>
</dbReference>
<evidence type="ECO:0000259" key="4">
    <source>
        <dbReference type="PROSITE" id="PS51000"/>
    </source>
</evidence>
<gene>
    <name evidence="5" type="ORF">A7K98_03170</name>
    <name evidence="6" type="ORF">A7K99_03170</name>
</gene>
<dbReference type="AlphaFoldDB" id="A0A1Y0LFR0"/>
<evidence type="ECO:0000256" key="3">
    <source>
        <dbReference type="ARBA" id="ARBA00023163"/>
    </source>
</evidence>
<organism evidence="5 8">
    <name type="scientific">Tatumella citrea</name>
    <name type="common">Pantoea citrea</name>
    <dbReference type="NCBI Taxonomy" id="53336"/>
    <lineage>
        <taxon>Bacteria</taxon>
        <taxon>Pseudomonadati</taxon>
        <taxon>Pseudomonadota</taxon>
        <taxon>Gammaproteobacteria</taxon>
        <taxon>Enterobacterales</taxon>
        <taxon>Erwiniaceae</taxon>
        <taxon>Tatumella</taxon>
    </lineage>
</organism>
<dbReference type="Pfam" id="PF08220">
    <property type="entry name" value="HTH_DeoR"/>
    <property type="match status" value="1"/>
</dbReference>
<keyword evidence="2" id="KW-0238">DNA-binding</keyword>
<dbReference type="SUPFAM" id="SSF46785">
    <property type="entry name" value="Winged helix' DNA-binding domain"/>
    <property type="match status" value="1"/>
</dbReference>
<dbReference type="EMBL" id="CP015579">
    <property type="protein sequence ID" value="ARU92883.1"/>
    <property type="molecule type" value="Genomic_DNA"/>
</dbReference>
<dbReference type="GO" id="GO:0003677">
    <property type="term" value="F:DNA binding"/>
    <property type="evidence" value="ECO:0007669"/>
    <property type="project" value="UniProtKB-KW"/>
</dbReference>
<dbReference type="Pfam" id="PF00455">
    <property type="entry name" value="DeoRC"/>
    <property type="match status" value="1"/>
</dbReference>
<dbReference type="PRINTS" id="PR00037">
    <property type="entry name" value="HTHLACR"/>
</dbReference>
<dbReference type="PANTHER" id="PTHR30363:SF58">
    <property type="entry name" value="REGULATORY PROTEIN, DEOR FAMILY"/>
    <property type="match status" value="1"/>
</dbReference>
<proteinExistence type="predicted"/>
<dbReference type="PROSITE" id="PS51000">
    <property type="entry name" value="HTH_DEOR_2"/>
    <property type="match status" value="1"/>
</dbReference>
<dbReference type="GO" id="GO:0003700">
    <property type="term" value="F:DNA-binding transcription factor activity"/>
    <property type="evidence" value="ECO:0007669"/>
    <property type="project" value="InterPro"/>
</dbReference>
<evidence type="ECO:0000313" key="5">
    <source>
        <dbReference type="EMBL" id="ARU92883.1"/>
    </source>
</evidence>
<keyword evidence="3" id="KW-0804">Transcription</keyword>
<evidence type="ECO:0000256" key="1">
    <source>
        <dbReference type="ARBA" id="ARBA00023015"/>
    </source>
</evidence>
<dbReference type="SMART" id="SM00420">
    <property type="entry name" value="HTH_DEOR"/>
    <property type="match status" value="1"/>
</dbReference>
<dbReference type="PROSITE" id="PS00894">
    <property type="entry name" value="HTH_DEOR_1"/>
    <property type="match status" value="1"/>
</dbReference>
<evidence type="ECO:0000256" key="2">
    <source>
        <dbReference type="ARBA" id="ARBA00023125"/>
    </source>
</evidence>
<dbReference type="Proteomes" id="UP000195814">
    <property type="component" value="Chromosome"/>
</dbReference>
<dbReference type="InterPro" id="IPR001034">
    <property type="entry name" value="DeoR_HTH"/>
</dbReference>
<dbReference type="PANTHER" id="PTHR30363">
    <property type="entry name" value="HTH-TYPE TRANSCRIPTIONAL REGULATOR SRLR-RELATED"/>
    <property type="match status" value="1"/>
</dbReference>
<evidence type="ECO:0000313" key="8">
    <source>
        <dbReference type="Proteomes" id="UP000195814"/>
    </source>
</evidence>